<dbReference type="Proteomes" id="UP000569914">
    <property type="component" value="Unassembled WGS sequence"/>
</dbReference>
<sequence length="297" mass="29904">MSGTLILTLVLAVGVGLALGTLGGGGSILTVPLLTYIAGMPPKEAIAASLLIVGVTSLSSLVVHARHRRVRWRTGLIFGAAGMVGAFAGGLIGGQLPGAVLMVAFAIMMIATAIAMVTRKPRRDTDQPTADAGTERAHSLPMLRTMLEGIVVGLITGIVGAGGGFLVVPALVLLGGLSMPVAVGTSLLVIAMKSFAGLAGYLTTVTLDWPLVAAVTAMAVLGALLGARLSGRIPADALQKVFGVFVLLTGTLVLVIELPPAWAIAAGGLGLITVVLVLVCRLTALNCPFGLARPTPG</sequence>
<keyword evidence="5 6" id="KW-0472">Membrane</keyword>
<feature type="transmembrane region" description="Helical" evidence="6">
    <location>
        <begin position="262"/>
        <end position="284"/>
    </location>
</feature>
<dbReference type="Pfam" id="PF01925">
    <property type="entry name" value="TauE"/>
    <property type="match status" value="1"/>
</dbReference>
<dbReference type="PANTHER" id="PTHR43701">
    <property type="entry name" value="MEMBRANE TRANSPORTER PROTEIN MJ0441-RELATED"/>
    <property type="match status" value="1"/>
</dbReference>
<feature type="transmembrane region" description="Helical" evidence="6">
    <location>
        <begin position="44"/>
        <end position="63"/>
    </location>
</feature>
<dbReference type="PANTHER" id="PTHR43701:SF2">
    <property type="entry name" value="MEMBRANE TRANSPORTER PROTEIN YJNA-RELATED"/>
    <property type="match status" value="1"/>
</dbReference>
<evidence type="ECO:0000256" key="1">
    <source>
        <dbReference type="ARBA" id="ARBA00004141"/>
    </source>
</evidence>
<organism evidence="7 8">
    <name type="scientific">Microlunatus parietis</name>
    <dbReference type="NCBI Taxonomy" id="682979"/>
    <lineage>
        <taxon>Bacteria</taxon>
        <taxon>Bacillati</taxon>
        <taxon>Actinomycetota</taxon>
        <taxon>Actinomycetes</taxon>
        <taxon>Propionibacteriales</taxon>
        <taxon>Propionibacteriaceae</taxon>
        <taxon>Microlunatus</taxon>
    </lineage>
</organism>
<reference evidence="7 8" key="1">
    <citation type="submission" date="2020-07" db="EMBL/GenBank/DDBJ databases">
        <title>Sequencing the genomes of 1000 actinobacteria strains.</title>
        <authorList>
            <person name="Klenk H.-P."/>
        </authorList>
    </citation>
    <scope>NUCLEOTIDE SEQUENCE [LARGE SCALE GENOMIC DNA]</scope>
    <source>
        <strain evidence="7 8">DSM 22083</strain>
    </source>
</reference>
<gene>
    <name evidence="7" type="ORF">BKA15_000275</name>
</gene>
<keyword evidence="6" id="KW-1003">Cell membrane</keyword>
<keyword evidence="4 6" id="KW-1133">Transmembrane helix</keyword>
<comment type="caution">
    <text evidence="7">The sequence shown here is derived from an EMBL/GenBank/DDBJ whole genome shotgun (WGS) entry which is preliminary data.</text>
</comment>
<evidence type="ECO:0000313" key="8">
    <source>
        <dbReference type="Proteomes" id="UP000569914"/>
    </source>
</evidence>
<comment type="similarity">
    <text evidence="2 6">Belongs to the 4-toluene sulfonate uptake permease (TSUP) (TC 2.A.102) family.</text>
</comment>
<keyword evidence="8" id="KW-1185">Reference proteome</keyword>
<evidence type="ECO:0000256" key="3">
    <source>
        <dbReference type="ARBA" id="ARBA00022692"/>
    </source>
</evidence>
<dbReference type="GO" id="GO:0005886">
    <property type="term" value="C:plasma membrane"/>
    <property type="evidence" value="ECO:0007669"/>
    <property type="project" value="UniProtKB-SubCell"/>
</dbReference>
<dbReference type="AlphaFoldDB" id="A0A7Y9I2S4"/>
<protein>
    <recommendedName>
        <fullName evidence="6">Probable membrane transporter protein</fullName>
    </recommendedName>
</protein>
<proteinExistence type="inferred from homology"/>
<keyword evidence="3 6" id="KW-0812">Transmembrane</keyword>
<feature type="transmembrane region" description="Helical" evidence="6">
    <location>
        <begin position="75"/>
        <end position="93"/>
    </location>
</feature>
<dbReference type="RefSeq" id="WP_036542721.1">
    <property type="nucleotide sequence ID" value="NZ_JACCBU010000001.1"/>
</dbReference>
<feature type="transmembrane region" description="Helical" evidence="6">
    <location>
        <begin position="237"/>
        <end position="256"/>
    </location>
</feature>
<dbReference type="InterPro" id="IPR051598">
    <property type="entry name" value="TSUP/Inactive_protease-like"/>
</dbReference>
<evidence type="ECO:0000256" key="5">
    <source>
        <dbReference type="ARBA" id="ARBA00023136"/>
    </source>
</evidence>
<dbReference type="EMBL" id="JACCBU010000001">
    <property type="protein sequence ID" value="NYE68946.1"/>
    <property type="molecule type" value="Genomic_DNA"/>
</dbReference>
<accession>A0A7Y9I2S4</accession>
<feature type="transmembrane region" description="Helical" evidence="6">
    <location>
        <begin position="99"/>
        <end position="117"/>
    </location>
</feature>
<comment type="subcellular location">
    <subcellularLocation>
        <location evidence="6">Cell membrane</location>
        <topology evidence="6">Multi-pass membrane protein</topology>
    </subcellularLocation>
    <subcellularLocation>
        <location evidence="1">Membrane</location>
        <topology evidence="1">Multi-pass membrane protein</topology>
    </subcellularLocation>
</comment>
<evidence type="ECO:0000313" key="7">
    <source>
        <dbReference type="EMBL" id="NYE68946.1"/>
    </source>
</evidence>
<evidence type="ECO:0000256" key="4">
    <source>
        <dbReference type="ARBA" id="ARBA00022989"/>
    </source>
</evidence>
<evidence type="ECO:0000256" key="2">
    <source>
        <dbReference type="ARBA" id="ARBA00009142"/>
    </source>
</evidence>
<feature type="transmembrane region" description="Helical" evidence="6">
    <location>
        <begin position="198"/>
        <end position="225"/>
    </location>
</feature>
<dbReference type="InterPro" id="IPR002781">
    <property type="entry name" value="TM_pro_TauE-like"/>
</dbReference>
<feature type="transmembrane region" description="Helical" evidence="6">
    <location>
        <begin position="150"/>
        <end position="178"/>
    </location>
</feature>
<evidence type="ECO:0000256" key="6">
    <source>
        <dbReference type="RuleBase" id="RU363041"/>
    </source>
</evidence>
<name>A0A7Y9I2S4_9ACTN</name>